<reference evidence="2" key="1">
    <citation type="submission" date="2023-10" db="EMBL/GenBank/DDBJ databases">
        <authorList>
            <person name="Chen Y."/>
            <person name="Shah S."/>
            <person name="Dougan E. K."/>
            <person name="Thang M."/>
            <person name="Chan C."/>
        </authorList>
    </citation>
    <scope>NUCLEOTIDE SEQUENCE [LARGE SCALE GENOMIC DNA]</scope>
</reference>
<evidence type="ECO:0000313" key="3">
    <source>
        <dbReference type="Proteomes" id="UP001189429"/>
    </source>
</evidence>
<evidence type="ECO:0008006" key="4">
    <source>
        <dbReference type="Google" id="ProtNLM"/>
    </source>
</evidence>
<feature type="compositionally biased region" description="Basic and acidic residues" evidence="1">
    <location>
        <begin position="33"/>
        <end position="42"/>
    </location>
</feature>
<dbReference type="PANTHER" id="PTHR47027:SF20">
    <property type="entry name" value="REVERSE TRANSCRIPTASE-LIKE PROTEIN WITH RNA-DIRECTED DNA POLYMERASE DOMAIN"/>
    <property type="match status" value="1"/>
</dbReference>
<gene>
    <name evidence="2" type="ORF">PCOR1329_LOCUS81787</name>
</gene>
<sequence length="335" mass="38185">MGKGFVNVFAMPPLRKLGSSMSNTIRGAGRPLDAGRRGRGRRDPSTISFVKFVDDLIAMTVTDSFEGISEFLFFLQAEIEKRGLRPNIPKTELMVGIAGQGCKKLRRQVKSKQTGVHMKSRDGARFDVHALPHVKYLGVRLSVQGAMREEVAARLQTASLVHGRLSQRIFRDSTSTRLRVRLWCSLVRSIALYALEVAILTQTEATRLERWQKRRLRRMLQPPAHLYRVPNEGIRRKVQLHSVQSTLLFRRLKWRQQVIKPGLEDDPPEYDPSKAVRAVVFGRLSFESPHKLVATARLKLLLEDLRLFWQAASAEFALEPRLLENRRSLVNGFNG</sequence>
<keyword evidence="3" id="KW-1185">Reference proteome</keyword>
<evidence type="ECO:0000313" key="2">
    <source>
        <dbReference type="EMBL" id="CAK0906494.1"/>
    </source>
</evidence>
<accession>A0ABN9Y5Y5</accession>
<protein>
    <recommendedName>
        <fullName evidence="4">Reverse transcriptase domain-containing protein</fullName>
    </recommendedName>
</protein>
<dbReference type="EMBL" id="CAUYUJ010021700">
    <property type="protein sequence ID" value="CAK0906494.1"/>
    <property type="molecule type" value="Genomic_DNA"/>
</dbReference>
<dbReference type="Proteomes" id="UP001189429">
    <property type="component" value="Unassembled WGS sequence"/>
</dbReference>
<evidence type="ECO:0000256" key="1">
    <source>
        <dbReference type="SAM" id="MobiDB-lite"/>
    </source>
</evidence>
<proteinExistence type="predicted"/>
<organism evidence="2 3">
    <name type="scientific">Prorocentrum cordatum</name>
    <dbReference type="NCBI Taxonomy" id="2364126"/>
    <lineage>
        <taxon>Eukaryota</taxon>
        <taxon>Sar</taxon>
        <taxon>Alveolata</taxon>
        <taxon>Dinophyceae</taxon>
        <taxon>Prorocentrales</taxon>
        <taxon>Prorocentraceae</taxon>
        <taxon>Prorocentrum</taxon>
    </lineage>
</organism>
<dbReference type="PANTHER" id="PTHR47027">
    <property type="entry name" value="REVERSE TRANSCRIPTASE DOMAIN-CONTAINING PROTEIN"/>
    <property type="match status" value="1"/>
</dbReference>
<feature type="region of interest" description="Disordered" evidence="1">
    <location>
        <begin position="20"/>
        <end position="42"/>
    </location>
</feature>
<comment type="caution">
    <text evidence="2">The sequence shown here is derived from an EMBL/GenBank/DDBJ whole genome shotgun (WGS) entry which is preliminary data.</text>
</comment>
<name>A0ABN9Y5Y5_9DINO</name>